<accession>A0A9D9BVG7</accession>
<proteinExistence type="inferred from homology"/>
<keyword evidence="3 11" id="KW-0132">Cell division</keyword>
<name>A0A9D9BVG7_PROMR</name>
<evidence type="ECO:0000256" key="3">
    <source>
        <dbReference type="ARBA" id="ARBA00022618"/>
    </source>
</evidence>
<evidence type="ECO:0000256" key="11">
    <source>
        <dbReference type="HAMAP-Rule" id="MF_00033"/>
    </source>
</evidence>
<comment type="catalytic activity">
    <reaction evidence="11">
        <text>di-trans,octa-cis-undecaprenyl diphospho-N-acetyl-alpha-D-muramoyl-L-alanyl-D-glutamyl-meso-2,6-diaminopimeloyl-D-alanyl-D-alanine + UDP-N-acetyl-alpha-D-glucosamine = di-trans,octa-cis-undecaprenyl diphospho-[N-acetyl-alpha-D-glucosaminyl-(1-&gt;4)]-N-acetyl-alpha-D-muramoyl-L-alanyl-D-glutamyl-meso-2,6-diaminopimeloyl-D-alanyl-D-alanine + UDP + H(+)</text>
        <dbReference type="Rhea" id="RHEA:31227"/>
        <dbReference type="ChEBI" id="CHEBI:15378"/>
        <dbReference type="ChEBI" id="CHEBI:57705"/>
        <dbReference type="ChEBI" id="CHEBI:58223"/>
        <dbReference type="ChEBI" id="CHEBI:61387"/>
        <dbReference type="ChEBI" id="CHEBI:61388"/>
        <dbReference type="EC" id="2.4.1.227"/>
    </reaction>
</comment>
<protein>
    <recommendedName>
        <fullName evidence="11">UDP-N-acetylglucosamine--N-acetylmuramyl-(pentapeptide) pyrophosphoryl-undecaprenol N-acetylglucosamine transferase</fullName>
        <ecNumber evidence="11">2.4.1.227</ecNumber>
    </recommendedName>
    <alternativeName>
        <fullName evidence="11">Undecaprenyl-PP-MurNAc-pentapeptide-UDPGlcNAc GlcNAc transferase</fullName>
    </alternativeName>
</protein>
<evidence type="ECO:0000256" key="10">
    <source>
        <dbReference type="ARBA" id="ARBA00023316"/>
    </source>
</evidence>
<feature type="domain" description="Glycosyltransferase family 28 N-terminal" evidence="12">
    <location>
        <begin position="8"/>
        <end position="138"/>
    </location>
</feature>
<evidence type="ECO:0000256" key="1">
    <source>
        <dbReference type="ARBA" id="ARBA00022475"/>
    </source>
</evidence>
<dbReference type="InterPro" id="IPR004276">
    <property type="entry name" value="GlycoTrans_28_N"/>
</dbReference>
<sequence>MSKKNNLLVAASGTGGHIFPALAVSKDVEDKWNIHWLGVNQRLDANLIPKKYNLKTLSIKTPRKNIFLFYQYIEILMSTFQIIRILKEKKINLVFTTGGYISAPTIVASKFLRIPVIIHESNLIPGMVTKYFGFLCNYVLLGFKNTNPYLRNCKTIFTGTPLREQFYKSNPLPEWVPEGKGPLLIVMGGSQGAKAINQILNESLEFLLKKQFRIVHIIGESNQQSFDVKNSKNYIQKKFTNEIAALIQNCDLVISRSGAGTINELIEAEKPSILIPYPDSKNNHQEKNAMILAESGGSVLINQNKISKEVFEETLERIFKIKSKKGKNHYEILDLMKRNMENNNKIKSKNEIKKFINYFLKEF</sequence>
<dbReference type="HAMAP" id="MF_00033">
    <property type="entry name" value="MurG"/>
    <property type="match status" value="1"/>
</dbReference>
<dbReference type="InterPro" id="IPR006009">
    <property type="entry name" value="GlcNAc_MurG"/>
</dbReference>
<evidence type="ECO:0000313" key="14">
    <source>
        <dbReference type="EMBL" id="MBO6971110.1"/>
    </source>
</evidence>
<feature type="binding site" evidence="11">
    <location>
        <begin position="14"/>
        <end position="16"/>
    </location>
    <ligand>
        <name>UDP-N-acetyl-alpha-D-glucosamine</name>
        <dbReference type="ChEBI" id="CHEBI:57705"/>
    </ligand>
</feature>
<dbReference type="EC" id="2.4.1.227" evidence="11"/>
<dbReference type="EMBL" id="JAEPLN010000001">
    <property type="protein sequence ID" value="MBO6971110.1"/>
    <property type="molecule type" value="Genomic_DNA"/>
</dbReference>
<evidence type="ECO:0000256" key="5">
    <source>
        <dbReference type="ARBA" id="ARBA00022679"/>
    </source>
</evidence>
<dbReference type="PANTHER" id="PTHR21015">
    <property type="entry name" value="UDP-N-ACETYLGLUCOSAMINE--N-ACETYLMURAMYL-(PENTAPEPTIDE) PYROPHOSPHORYL-UNDECAPRENOL N-ACETYLGLUCOSAMINE TRANSFERASE 1"/>
    <property type="match status" value="1"/>
</dbReference>
<comment type="caution">
    <text evidence="14">The sequence shown here is derived from an EMBL/GenBank/DDBJ whole genome shotgun (WGS) entry which is preliminary data.</text>
</comment>
<evidence type="ECO:0000256" key="8">
    <source>
        <dbReference type="ARBA" id="ARBA00023136"/>
    </source>
</evidence>
<keyword evidence="5 11" id="KW-0808">Transferase</keyword>
<keyword evidence="8 11" id="KW-0472">Membrane</keyword>
<keyword evidence="10 11" id="KW-0961">Cell wall biogenesis/degradation</keyword>
<comment type="pathway">
    <text evidence="11">Cell wall biogenesis; peptidoglycan biosynthesis.</text>
</comment>
<dbReference type="Pfam" id="PF04101">
    <property type="entry name" value="Glyco_tran_28_C"/>
    <property type="match status" value="1"/>
</dbReference>
<gene>
    <name evidence="11" type="primary">murG</name>
    <name evidence="14" type="ORF">JJ842_04195</name>
</gene>
<comment type="caution">
    <text evidence="11">Lacks conserved residue(s) required for the propagation of feature annotation.</text>
</comment>
<dbReference type="Gene3D" id="3.40.50.2000">
    <property type="entry name" value="Glycogen Phosphorylase B"/>
    <property type="match status" value="2"/>
</dbReference>
<feature type="domain" description="Glycosyl transferase family 28 C-terminal" evidence="13">
    <location>
        <begin position="184"/>
        <end position="324"/>
    </location>
</feature>
<evidence type="ECO:0000256" key="7">
    <source>
        <dbReference type="ARBA" id="ARBA00022984"/>
    </source>
</evidence>
<feature type="binding site" evidence="11">
    <location>
        <position position="122"/>
    </location>
    <ligand>
        <name>UDP-N-acetyl-alpha-D-glucosamine</name>
        <dbReference type="ChEBI" id="CHEBI:57705"/>
    </ligand>
</feature>
<dbReference type="GO" id="GO:0009252">
    <property type="term" value="P:peptidoglycan biosynthetic process"/>
    <property type="evidence" value="ECO:0007669"/>
    <property type="project" value="UniProtKB-UniRule"/>
</dbReference>
<feature type="binding site" evidence="11">
    <location>
        <position position="285"/>
    </location>
    <ligand>
        <name>UDP-N-acetyl-alpha-D-glucosamine</name>
        <dbReference type="ChEBI" id="CHEBI:57705"/>
    </ligand>
</feature>
<feature type="binding site" evidence="11">
    <location>
        <position position="163"/>
    </location>
    <ligand>
        <name>UDP-N-acetyl-alpha-D-glucosamine</name>
        <dbReference type="ChEBI" id="CHEBI:57705"/>
    </ligand>
</feature>
<dbReference type="GO" id="GO:0005975">
    <property type="term" value="P:carbohydrate metabolic process"/>
    <property type="evidence" value="ECO:0007669"/>
    <property type="project" value="InterPro"/>
</dbReference>
<dbReference type="PANTHER" id="PTHR21015:SF22">
    <property type="entry name" value="GLYCOSYLTRANSFERASE"/>
    <property type="match status" value="1"/>
</dbReference>
<dbReference type="Pfam" id="PF03033">
    <property type="entry name" value="Glyco_transf_28"/>
    <property type="match status" value="1"/>
</dbReference>
<evidence type="ECO:0000256" key="6">
    <source>
        <dbReference type="ARBA" id="ARBA00022960"/>
    </source>
</evidence>
<evidence type="ECO:0000256" key="4">
    <source>
        <dbReference type="ARBA" id="ARBA00022676"/>
    </source>
</evidence>
<dbReference type="SUPFAM" id="SSF53756">
    <property type="entry name" value="UDP-Glycosyltransferase/glycogen phosphorylase"/>
    <property type="match status" value="1"/>
</dbReference>
<dbReference type="GO" id="GO:0051301">
    <property type="term" value="P:cell division"/>
    <property type="evidence" value="ECO:0007669"/>
    <property type="project" value="UniProtKB-KW"/>
</dbReference>
<dbReference type="Proteomes" id="UP000668060">
    <property type="component" value="Unassembled WGS sequence"/>
</dbReference>
<dbReference type="InterPro" id="IPR007235">
    <property type="entry name" value="Glyco_trans_28_C"/>
</dbReference>
<evidence type="ECO:0000259" key="12">
    <source>
        <dbReference type="Pfam" id="PF03033"/>
    </source>
</evidence>
<keyword evidence="4 11" id="KW-0328">Glycosyltransferase</keyword>
<dbReference type="GO" id="GO:0071555">
    <property type="term" value="P:cell wall organization"/>
    <property type="evidence" value="ECO:0007669"/>
    <property type="project" value="UniProtKB-KW"/>
</dbReference>
<dbReference type="GO" id="GO:0008360">
    <property type="term" value="P:regulation of cell shape"/>
    <property type="evidence" value="ECO:0007669"/>
    <property type="project" value="UniProtKB-KW"/>
</dbReference>
<keyword evidence="7 11" id="KW-0573">Peptidoglycan synthesis</keyword>
<evidence type="ECO:0000313" key="15">
    <source>
        <dbReference type="Proteomes" id="UP000668060"/>
    </source>
</evidence>
<dbReference type="GO" id="GO:0050511">
    <property type="term" value="F:undecaprenyldiphospho-muramoylpentapeptide beta-N-acetylglucosaminyltransferase activity"/>
    <property type="evidence" value="ECO:0007669"/>
    <property type="project" value="UniProtKB-UniRule"/>
</dbReference>
<feature type="binding site" evidence="11">
    <location>
        <position position="190"/>
    </location>
    <ligand>
        <name>UDP-N-acetyl-alpha-D-glucosamine</name>
        <dbReference type="ChEBI" id="CHEBI:57705"/>
    </ligand>
</feature>
<dbReference type="GO" id="GO:0005886">
    <property type="term" value="C:plasma membrane"/>
    <property type="evidence" value="ECO:0007669"/>
    <property type="project" value="UniProtKB-SubCell"/>
</dbReference>
<reference evidence="14" key="1">
    <citation type="journal article" date="2021" name="Front. Mar. Sci.">
        <title>Genomes of Diverse Isolates of Prochlorococcus High-Light-Adapted Clade II in the Western Pacific Ocean.</title>
        <authorList>
            <person name="Yan W."/>
            <person name="Feng X."/>
            <person name="Zhang W."/>
            <person name="Nawaz M.Z."/>
            <person name="Luo T."/>
            <person name="Zhang R."/>
            <person name="Jiao N."/>
        </authorList>
    </citation>
    <scope>NUCLEOTIDE SEQUENCE</scope>
    <source>
        <strain evidence="14">CUG1433</strain>
    </source>
</reference>
<evidence type="ECO:0000256" key="9">
    <source>
        <dbReference type="ARBA" id="ARBA00023306"/>
    </source>
</evidence>
<comment type="subcellular location">
    <subcellularLocation>
        <location evidence="11">Cell membrane</location>
        <topology evidence="11">Peripheral membrane protein</topology>
        <orientation evidence="11">Cytoplasmic side</orientation>
    </subcellularLocation>
</comment>
<keyword evidence="2" id="KW-0997">Cell inner membrane</keyword>
<keyword evidence="1 11" id="KW-1003">Cell membrane</keyword>
<comment type="similarity">
    <text evidence="11">Belongs to the glycosyltransferase 28 family. MurG subfamily.</text>
</comment>
<dbReference type="CDD" id="cd03785">
    <property type="entry name" value="GT28_MurG"/>
    <property type="match status" value="1"/>
</dbReference>
<evidence type="ECO:0000259" key="13">
    <source>
        <dbReference type="Pfam" id="PF04101"/>
    </source>
</evidence>
<evidence type="ECO:0000256" key="2">
    <source>
        <dbReference type="ARBA" id="ARBA00022519"/>
    </source>
</evidence>
<keyword evidence="9 11" id="KW-0131">Cell cycle</keyword>
<comment type="function">
    <text evidence="11">Cell wall formation. Catalyzes the transfer of a GlcNAc subunit on undecaprenyl-pyrophosphoryl-MurNAc-pentapeptide (lipid intermediate I) to form undecaprenyl-pyrophosphoryl-MurNAc-(pentapeptide)GlcNAc (lipid intermediate II).</text>
</comment>
<keyword evidence="6 11" id="KW-0133">Cell shape</keyword>
<dbReference type="AlphaFoldDB" id="A0A9D9BVG7"/>
<organism evidence="14 15">
    <name type="scientific">Prochlorococcus marinus CUG1433</name>
    <dbReference type="NCBI Taxonomy" id="2774506"/>
    <lineage>
        <taxon>Bacteria</taxon>
        <taxon>Bacillati</taxon>
        <taxon>Cyanobacteriota</taxon>
        <taxon>Cyanophyceae</taxon>
        <taxon>Synechococcales</taxon>
        <taxon>Prochlorococcaceae</taxon>
        <taxon>Prochlorococcus</taxon>
    </lineage>
</organism>